<reference evidence="3" key="1">
    <citation type="submission" date="2019-02" db="EMBL/GenBank/DDBJ databases">
        <authorList>
            <person name="Gruber-Vodicka R. H."/>
            <person name="Seah K. B. B."/>
        </authorList>
    </citation>
    <scope>NUCLEOTIDE SEQUENCE</scope>
    <source>
        <strain evidence="3">BECK_DK47</strain>
    </source>
</reference>
<keyword evidence="2" id="KW-0472">Membrane</keyword>
<name>A0A450TP96_9GAMM</name>
<evidence type="ECO:0008006" key="4">
    <source>
        <dbReference type="Google" id="ProtNLM"/>
    </source>
</evidence>
<evidence type="ECO:0000256" key="1">
    <source>
        <dbReference type="SAM" id="Coils"/>
    </source>
</evidence>
<proteinExistence type="predicted"/>
<feature type="transmembrane region" description="Helical" evidence="2">
    <location>
        <begin position="329"/>
        <end position="351"/>
    </location>
</feature>
<protein>
    <recommendedName>
        <fullName evidence="4">DUF4407 domain-containing protein</fullName>
    </recommendedName>
</protein>
<dbReference type="AlphaFoldDB" id="A0A450TP96"/>
<keyword evidence="2" id="KW-1133">Transmembrane helix</keyword>
<gene>
    <name evidence="3" type="ORF">BECKDK2373B_GA0170837_12522</name>
</gene>
<feature type="transmembrane region" description="Helical" evidence="2">
    <location>
        <begin position="103"/>
        <end position="126"/>
    </location>
</feature>
<sequence>MSLISRFLQSAAGIDPSTIRSKQDQYRYASLGALVWFSALVAAMAFGYAVYVFLAPFMEARMAKALAVVSVPLWFFFVFHINRATISVITPGKGKKFSNTFKILPRLLVSVVISIAIAHPLVLFLLSEDISGHYRLQIEKEALEKDDELRWLGNEIGALDAEIKSMQEESIRREEQHEEEIAEKGRIEKRIEDLDTVLHQLTEQMACERSGGVGNNCEKYTTSTWKGAGSAVYRVKELYEDKNKTRDLLREDLDKIQESILSYRKNLENIEKKNAEEIEAEASKKAHKEEQWRARKEEMAKDAEIKSANLSFLQRNVQLVALSKENGPYISVIIISIFLFLFFIELTPVFIKLMFPNDHEEEFHHPGK</sequence>
<dbReference type="Pfam" id="PF14362">
    <property type="entry name" value="DUF4407"/>
    <property type="match status" value="1"/>
</dbReference>
<feature type="transmembrane region" description="Helical" evidence="2">
    <location>
        <begin position="63"/>
        <end position="82"/>
    </location>
</feature>
<evidence type="ECO:0000256" key="2">
    <source>
        <dbReference type="SAM" id="Phobius"/>
    </source>
</evidence>
<keyword evidence="2" id="KW-0812">Transmembrane</keyword>
<evidence type="ECO:0000313" key="3">
    <source>
        <dbReference type="EMBL" id="VFJ69718.1"/>
    </source>
</evidence>
<organism evidence="3">
    <name type="scientific">Candidatus Kentrum sp. DK</name>
    <dbReference type="NCBI Taxonomy" id="2126562"/>
    <lineage>
        <taxon>Bacteria</taxon>
        <taxon>Pseudomonadati</taxon>
        <taxon>Pseudomonadota</taxon>
        <taxon>Gammaproteobacteria</taxon>
        <taxon>Candidatus Kentrum</taxon>
    </lineage>
</organism>
<dbReference type="EMBL" id="CAADEX010000252">
    <property type="protein sequence ID" value="VFJ69718.1"/>
    <property type="molecule type" value="Genomic_DNA"/>
</dbReference>
<dbReference type="InterPro" id="IPR025519">
    <property type="entry name" value="DUF4407"/>
</dbReference>
<keyword evidence="1" id="KW-0175">Coiled coil</keyword>
<feature type="coiled-coil region" evidence="1">
    <location>
        <begin position="239"/>
        <end position="290"/>
    </location>
</feature>
<accession>A0A450TP96</accession>
<feature type="transmembrane region" description="Helical" evidence="2">
    <location>
        <begin position="28"/>
        <end position="51"/>
    </location>
</feature>